<feature type="transmembrane region" description="Helical" evidence="1">
    <location>
        <begin position="93"/>
        <end position="114"/>
    </location>
</feature>
<keyword evidence="3" id="KW-1185">Reference proteome</keyword>
<comment type="caution">
    <text evidence="2">The sequence shown here is derived from an EMBL/GenBank/DDBJ whole genome shotgun (WGS) entry which is preliminary data.</text>
</comment>
<dbReference type="Proteomes" id="UP001596145">
    <property type="component" value="Unassembled WGS sequence"/>
</dbReference>
<proteinExistence type="predicted"/>
<keyword evidence="1" id="KW-0472">Membrane</keyword>
<dbReference type="EMBL" id="JBHSKV010000021">
    <property type="protein sequence ID" value="MFC5136065.1"/>
    <property type="molecule type" value="Genomic_DNA"/>
</dbReference>
<evidence type="ECO:0000313" key="2">
    <source>
        <dbReference type="EMBL" id="MFC5136065.1"/>
    </source>
</evidence>
<organism evidence="2 3">
    <name type="scientific">Halorubrum glutamatedens</name>
    <dbReference type="NCBI Taxonomy" id="2707018"/>
    <lineage>
        <taxon>Archaea</taxon>
        <taxon>Methanobacteriati</taxon>
        <taxon>Methanobacteriota</taxon>
        <taxon>Stenosarchaea group</taxon>
        <taxon>Halobacteria</taxon>
        <taxon>Halobacteriales</taxon>
        <taxon>Haloferacaceae</taxon>
        <taxon>Halorubrum</taxon>
    </lineage>
</organism>
<evidence type="ECO:0000313" key="3">
    <source>
        <dbReference type="Proteomes" id="UP001596145"/>
    </source>
</evidence>
<evidence type="ECO:0000256" key="1">
    <source>
        <dbReference type="SAM" id="Phobius"/>
    </source>
</evidence>
<feature type="transmembrane region" description="Helical" evidence="1">
    <location>
        <begin position="31"/>
        <end position="53"/>
    </location>
</feature>
<sequence length="123" mass="12470">MVPPTASPSTASPSTASPLTAAWGVEGSLPILAVVVVAGIGTGLLFLVSLVAYGRRRTGRHLLISVAVGALLARSVVGAGTVLGYVPMPIHHFLAHSLDFLIAATVLYAVYAYAPGSFSSAPD</sequence>
<name>A0ABD5QVF5_9EURY</name>
<keyword evidence="1" id="KW-0812">Transmembrane</keyword>
<keyword evidence="1" id="KW-1133">Transmembrane helix</keyword>
<reference evidence="2 3" key="1">
    <citation type="journal article" date="2019" name="Int. J. Syst. Evol. Microbiol.">
        <title>The Global Catalogue of Microorganisms (GCM) 10K type strain sequencing project: providing services to taxonomists for standard genome sequencing and annotation.</title>
        <authorList>
            <consortium name="The Broad Institute Genomics Platform"/>
            <consortium name="The Broad Institute Genome Sequencing Center for Infectious Disease"/>
            <person name="Wu L."/>
            <person name="Ma J."/>
        </authorList>
    </citation>
    <scope>NUCLEOTIDE SEQUENCE [LARGE SCALE GENOMIC DNA]</scope>
    <source>
        <strain evidence="2 3">CGMCC 1.16026</strain>
    </source>
</reference>
<dbReference type="RefSeq" id="WP_122105871.1">
    <property type="nucleotide sequence ID" value="NZ_JBHSKV010000021.1"/>
</dbReference>
<dbReference type="AlphaFoldDB" id="A0ABD5QVF5"/>
<evidence type="ECO:0008006" key="4">
    <source>
        <dbReference type="Google" id="ProtNLM"/>
    </source>
</evidence>
<feature type="transmembrane region" description="Helical" evidence="1">
    <location>
        <begin position="62"/>
        <end position="87"/>
    </location>
</feature>
<accession>A0ABD5QVF5</accession>
<dbReference type="InterPro" id="IPR055894">
    <property type="entry name" value="DUF7471"/>
</dbReference>
<dbReference type="Pfam" id="PF24283">
    <property type="entry name" value="DUF7471"/>
    <property type="match status" value="1"/>
</dbReference>
<gene>
    <name evidence="2" type="ORF">ACFPJA_15230</name>
</gene>
<protein>
    <recommendedName>
        <fullName evidence="4">Histidine kinase</fullName>
    </recommendedName>
</protein>